<reference evidence="5 6" key="1">
    <citation type="submission" date="2018-08" db="EMBL/GenBank/DDBJ databases">
        <title>Sphingobium sp. EO9.</title>
        <authorList>
            <person name="Park Y."/>
            <person name="Kim K.H."/>
            <person name="Jeon C.O."/>
        </authorList>
    </citation>
    <scope>NUCLEOTIDE SEQUENCE [LARGE SCALE GENOMIC DNA]</scope>
    <source>
        <strain evidence="5 6">EO9</strain>
    </source>
</reference>
<proteinExistence type="predicted"/>
<dbReference type="PROSITE" id="PS50949">
    <property type="entry name" value="HTH_GNTR"/>
    <property type="match status" value="1"/>
</dbReference>
<dbReference type="InterPro" id="IPR000524">
    <property type="entry name" value="Tscrpt_reg_HTH_GntR"/>
</dbReference>
<dbReference type="Gene3D" id="1.10.10.10">
    <property type="entry name" value="Winged helix-like DNA-binding domain superfamily/Winged helix DNA-binding domain"/>
    <property type="match status" value="1"/>
</dbReference>
<evidence type="ECO:0000256" key="1">
    <source>
        <dbReference type="ARBA" id="ARBA00023015"/>
    </source>
</evidence>
<accession>A0A418YPA2</accession>
<dbReference type="GO" id="GO:0003700">
    <property type="term" value="F:DNA-binding transcription factor activity"/>
    <property type="evidence" value="ECO:0007669"/>
    <property type="project" value="InterPro"/>
</dbReference>
<evidence type="ECO:0000259" key="4">
    <source>
        <dbReference type="PROSITE" id="PS50949"/>
    </source>
</evidence>
<dbReference type="CDD" id="cd07377">
    <property type="entry name" value="WHTH_GntR"/>
    <property type="match status" value="1"/>
</dbReference>
<dbReference type="InterPro" id="IPR036388">
    <property type="entry name" value="WH-like_DNA-bd_sf"/>
</dbReference>
<evidence type="ECO:0000313" key="5">
    <source>
        <dbReference type="EMBL" id="RJG53164.1"/>
    </source>
</evidence>
<evidence type="ECO:0000313" key="6">
    <source>
        <dbReference type="Proteomes" id="UP000283469"/>
    </source>
</evidence>
<organism evidence="5 6">
    <name type="scientific">Sphingobium terrigena</name>
    <dbReference type="NCBI Taxonomy" id="2304063"/>
    <lineage>
        <taxon>Bacteria</taxon>
        <taxon>Pseudomonadati</taxon>
        <taxon>Pseudomonadota</taxon>
        <taxon>Alphaproteobacteria</taxon>
        <taxon>Sphingomonadales</taxon>
        <taxon>Sphingomonadaceae</taxon>
        <taxon>Sphingobium</taxon>
    </lineage>
</organism>
<dbReference type="AlphaFoldDB" id="A0A418YPA2"/>
<comment type="caution">
    <text evidence="5">The sequence shown here is derived from an EMBL/GenBank/DDBJ whole genome shotgun (WGS) entry which is preliminary data.</text>
</comment>
<keyword evidence="2" id="KW-0238">DNA-binding</keyword>
<dbReference type="Proteomes" id="UP000283469">
    <property type="component" value="Unassembled WGS sequence"/>
</dbReference>
<gene>
    <name evidence="5" type="ORF">D0Z70_17240</name>
</gene>
<name>A0A418YPA2_9SPHN</name>
<keyword evidence="1" id="KW-0805">Transcription regulation</keyword>
<keyword evidence="6" id="KW-1185">Reference proteome</keyword>
<sequence length="258" mass="28136">MILLLLKSTASDASATITLIRSRAGYGQRLRVRQLTTKIEVARKMAPEALTSERVYAGLRRAIVGGYYAPGTTLVAQAIAEEFGTSIAPVRDAIHRLVGEGLIEAHHGGGFQLPVLTEQDLRDLYVWHGQVLRLAIKHRSSPSISIDMSSTLGALDPNDTRAITDATTELFGRLAAGSRNRLHATAIATVADKLYATRLRESSIKDRVGELQAVWIATVSGRESTIRDAIWAYHRRRLRRVPALIKSGGGAMAAQEFD</sequence>
<dbReference type="GO" id="GO:0003677">
    <property type="term" value="F:DNA binding"/>
    <property type="evidence" value="ECO:0007669"/>
    <property type="project" value="UniProtKB-KW"/>
</dbReference>
<dbReference type="Pfam" id="PF00392">
    <property type="entry name" value="GntR"/>
    <property type="match status" value="1"/>
</dbReference>
<feature type="domain" description="HTH gntR-type" evidence="4">
    <location>
        <begin position="49"/>
        <end position="116"/>
    </location>
</feature>
<evidence type="ECO:0000256" key="2">
    <source>
        <dbReference type="ARBA" id="ARBA00023125"/>
    </source>
</evidence>
<keyword evidence="3" id="KW-0804">Transcription</keyword>
<dbReference type="PANTHER" id="PTHR43537">
    <property type="entry name" value="TRANSCRIPTIONAL REGULATOR, GNTR FAMILY"/>
    <property type="match status" value="1"/>
</dbReference>
<dbReference type="InterPro" id="IPR036390">
    <property type="entry name" value="WH_DNA-bd_sf"/>
</dbReference>
<dbReference type="OrthoDB" id="8479543at2"/>
<dbReference type="PANTHER" id="PTHR43537:SF24">
    <property type="entry name" value="GLUCONATE OPERON TRANSCRIPTIONAL REPRESSOR"/>
    <property type="match status" value="1"/>
</dbReference>
<dbReference type="SUPFAM" id="SSF46785">
    <property type="entry name" value="Winged helix' DNA-binding domain"/>
    <property type="match status" value="1"/>
</dbReference>
<evidence type="ECO:0000256" key="3">
    <source>
        <dbReference type="ARBA" id="ARBA00023163"/>
    </source>
</evidence>
<dbReference type="SMART" id="SM00345">
    <property type="entry name" value="HTH_GNTR"/>
    <property type="match status" value="1"/>
</dbReference>
<protein>
    <submittedName>
        <fullName evidence="5">GntR family transcriptional regulator</fullName>
    </submittedName>
</protein>
<dbReference type="EMBL" id="QVRA01000018">
    <property type="protein sequence ID" value="RJG53164.1"/>
    <property type="molecule type" value="Genomic_DNA"/>
</dbReference>